<dbReference type="Pfam" id="PF02872">
    <property type="entry name" value="5_nucleotid_C"/>
    <property type="match status" value="1"/>
</dbReference>
<dbReference type="InterPro" id="IPR036907">
    <property type="entry name" value="5'-Nucleotdase_C_sf"/>
</dbReference>
<dbReference type="InterPro" id="IPR006311">
    <property type="entry name" value="TAT_signal"/>
</dbReference>
<protein>
    <submittedName>
        <fullName evidence="5">Trifunctional nucleotide phosphoesterase protein YfkN</fullName>
    </submittedName>
</protein>
<dbReference type="EMBL" id="BPQQ01000034">
    <property type="protein sequence ID" value="GJE01121.1"/>
    <property type="molecule type" value="Genomic_DNA"/>
</dbReference>
<feature type="domain" description="5'-Nucleotidase C-terminal" evidence="4">
    <location>
        <begin position="313"/>
        <end position="468"/>
    </location>
</feature>
<keyword evidence="1 2" id="KW-0732">Signal</keyword>
<dbReference type="PROSITE" id="PS51318">
    <property type="entry name" value="TAT"/>
    <property type="match status" value="1"/>
</dbReference>
<sequence length="506" mass="53875">MSRPSRRQTLGLGLGAGLSATLAGGPAQALGPDTDFTLLLVNDIYRMGALDGRGGFAKLAAIVKAERARGVPLLFCHAGDTLSPSLMSGFDKGRHIIELTNLIRPDVFVPGNHEFDFGQEIFLQRLGEATFPFFAANLRRADGTPIPGMQDSTILSLGPVKVGVVGLALPETPQKARSGDWRFGPALDTLRAEAARLRAAGAEFLVAVTHTDRPTDDVLVRSRLVDVVLSGHDHDLALRYDGRTIFVESSEEGYYVTAIDVRLDFVGEGKARRIVWTPSFRIHDSSAVEPDPEVLAIVSRLEAQLSRELDVPVGRTDVDLDTRISAIRQGETAFGDLVADAMRAAGEAEIAITNGGGFRGNRLYPAGSMLTRRDVSAELPFGNTLVVVEITGAQVLAALENGFAELGRPAGRFPQVSGLAVTVEAAAPVGRRVAAARADGTPLDPERRYRVAANNFMLGGGNGYGMLADGRTLLGATDGPLLANLVMSYIAAHAPVRVETGRILIR</sequence>
<dbReference type="InterPro" id="IPR004843">
    <property type="entry name" value="Calcineurin-like_PHP"/>
</dbReference>
<feature type="domain" description="Calcineurin-like phosphoesterase" evidence="3">
    <location>
        <begin position="37"/>
        <end position="235"/>
    </location>
</feature>
<keyword evidence="2" id="KW-0378">Hydrolase</keyword>
<dbReference type="InterPro" id="IPR008334">
    <property type="entry name" value="5'-Nucleotdase_C"/>
</dbReference>
<name>A0ABQ4SD30_9HYPH</name>
<dbReference type="Proteomes" id="UP001055153">
    <property type="component" value="Unassembled WGS sequence"/>
</dbReference>
<dbReference type="PANTHER" id="PTHR11575:SF24">
    <property type="entry name" value="5'-NUCLEOTIDASE"/>
    <property type="match status" value="1"/>
</dbReference>
<evidence type="ECO:0000259" key="3">
    <source>
        <dbReference type="Pfam" id="PF00149"/>
    </source>
</evidence>
<gene>
    <name evidence="5" type="primary">yfkN</name>
    <name evidence="5" type="ORF">GMJLKIPL_3050</name>
</gene>
<organism evidence="5 6">
    <name type="scientific">Methylobacterium isbiliense</name>
    <dbReference type="NCBI Taxonomy" id="315478"/>
    <lineage>
        <taxon>Bacteria</taxon>
        <taxon>Pseudomonadati</taxon>
        <taxon>Pseudomonadota</taxon>
        <taxon>Alphaproteobacteria</taxon>
        <taxon>Hyphomicrobiales</taxon>
        <taxon>Methylobacteriaceae</taxon>
        <taxon>Methylobacterium</taxon>
    </lineage>
</organism>
<evidence type="ECO:0000256" key="1">
    <source>
        <dbReference type="ARBA" id="ARBA00022729"/>
    </source>
</evidence>
<evidence type="ECO:0000313" key="5">
    <source>
        <dbReference type="EMBL" id="GJE01121.1"/>
    </source>
</evidence>
<comment type="caution">
    <text evidence="5">The sequence shown here is derived from an EMBL/GenBank/DDBJ whole genome shotgun (WGS) entry which is preliminary data.</text>
</comment>
<evidence type="ECO:0000256" key="2">
    <source>
        <dbReference type="RuleBase" id="RU362119"/>
    </source>
</evidence>
<dbReference type="Pfam" id="PF00149">
    <property type="entry name" value="Metallophos"/>
    <property type="match status" value="1"/>
</dbReference>
<keyword evidence="2" id="KW-0547">Nucleotide-binding</keyword>
<feature type="signal peptide" evidence="2">
    <location>
        <begin position="1"/>
        <end position="29"/>
    </location>
</feature>
<dbReference type="RefSeq" id="WP_238235925.1">
    <property type="nucleotide sequence ID" value="NZ_BPQQ01000034.1"/>
</dbReference>
<keyword evidence="6" id="KW-1185">Reference proteome</keyword>
<dbReference type="InterPro" id="IPR029052">
    <property type="entry name" value="Metallo-depent_PP-like"/>
</dbReference>
<accession>A0ABQ4SD30</accession>
<dbReference type="Gene3D" id="3.90.780.10">
    <property type="entry name" value="5'-Nucleotidase, C-terminal domain"/>
    <property type="match status" value="1"/>
</dbReference>
<reference evidence="5" key="1">
    <citation type="journal article" date="2021" name="Front. Microbiol.">
        <title>Comprehensive Comparative Genomics and Phenotyping of Methylobacterium Species.</title>
        <authorList>
            <person name="Alessa O."/>
            <person name="Ogura Y."/>
            <person name="Fujitani Y."/>
            <person name="Takami H."/>
            <person name="Hayashi T."/>
            <person name="Sahin N."/>
            <person name="Tani A."/>
        </authorList>
    </citation>
    <scope>NUCLEOTIDE SEQUENCE</scope>
    <source>
        <strain evidence="5">DSM 17168</strain>
    </source>
</reference>
<dbReference type="PANTHER" id="PTHR11575">
    <property type="entry name" value="5'-NUCLEOTIDASE-RELATED"/>
    <property type="match status" value="1"/>
</dbReference>
<dbReference type="PRINTS" id="PR01607">
    <property type="entry name" value="APYRASEFAMLY"/>
</dbReference>
<evidence type="ECO:0000313" key="6">
    <source>
        <dbReference type="Proteomes" id="UP001055153"/>
    </source>
</evidence>
<comment type="similarity">
    <text evidence="2">Belongs to the 5'-nucleotidase family.</text>
</comment>
<evidence type="ECO:0000259" key="4">
    <source>
        <dbReference type="Pfam" id="PF02872"/>
    </source>
</evidence>
<dbReference type="InterPro" id="IPR006179">
    <property type="entry name" value="5_nucleotidase/apyrase"/>
</dbReference>
<dbReference type="Gene3D" id="3.60.21.10">
    <property type="match status" value="1"/>
</dbReference>
<proteinExistence type="inferred from homology"/>
<feature type="chain" id="PRO_5044982911" evidence="2">
    <location>
        <begin position="30"/>
        <end position="506"/>
    </location>
</feature>
<dbReference type="SUPFAM" id="SSF55816">
    <property type="entry name" value="5'-nucleotidase (syn. UDP-sugar hydrolase), C-terminal domain"/>
    <property type="match status" value="1"/>
</dbReference>
<dbReference type="SUPFAM" id="SSF56300">
    <property type="entry name" value="Metallo-dependent phosphatases"/>
    <property type="match status" value="1"/>
</dbReference>
<reference evidence="5" key="2">
    <citation type="submission" date="2021-08" db="EMBL/GenBank/DDBJ databases">
        <authorList>
            <person name="Tani A."/>
            <person name="Ola A."/>
            <person name="Ogura Y."/>
            <person name="Katsura K."/>
            <person name="Hayashi T."/>
        </authorList>
    </citation>
    <scope>NUCLEOTIDE SEQUENCE</scope>
    <source>
        <strain evidence="5">DSM 17168</strain>
    </source>
</reference>